<dbReference type="GeneID" id="98298646"/>
<keyword evidence="1" id="KW-0812">Transmembrane</keyword>
<reference evidence="2 3" key="1">
    <citation type="submission" date="2017-08" db="EMBL/GenBank/DDBJ databases">
        <title>Draft genome sequences of 64 type strains of genus Staph aureus.</title>
        <authorList>
            <person name="Cole K."/>
            <person name="Golubchik T."/>
            <person name="Russell J."/>
            <person name="Foster D."/>
            <person name="Llewelyn M."/>
            <person name="Wilson D."/>
            <person name="Crook D."/>
            <person name="Paul J."/>
        </authorList>
    </citation>
    <scope>NUCLEOTIDE SEQUENCE [LARGE SCALE GENOMIC DNA]</scope>
    <source>
        <strain evidence="2 3">DSM 29875</strain>
    </source>
</reference>
<evidence type="ECO:0000313" key="3">
    <source>
        <dbReference type="Proteomes" id="UP000242712"/>
    </source>
</evidence>
<name>A0A2K4FAS2_9STAP</name>
<sequence length="113" mass="13026">METFEVIKDFVIFSFELLCILIMGSFICFYWPFRLVMSFYVVTRDWAEAHFGVEETGCIGILIATFVVCIPYLIVIFLFGKLAQVIGIGGWMIVPMFLIGVLIHYLVVKLRRS</sequence>
<feature type="transmembrane region" description="Helical" evidence="1">
    <location>
        <begin position="85"/>
        <end position="108"/>
    </location>
</feature>
<keyword evidence="1" id="KW-1133">Transmembrane helix</keyword>
<keyword evidence="3" id="KW-1185">Reference proteome</keyword>
<dbReference type="Proteomes" id="UP000242712">
    <property type="component" value="Unassembled WGS sequence"/>
</dbReference>
<proteinExistence type="predicted"/>
<organism evidence="2 3">
    <name type="scientific">Staphylococcus argensis</name>
    <dbReference type="NCBI Taxonomy" id="1607738"/>
    <lineage>
        <taxon>Bacteria</taxon>
        <taxon>Bacillati</taxon>
        <taxon>Bacillota</taxon>
        <taxon>Bacilli</taxon>
        <taxon>Bacillales</taxon>
        <taxon>Staphylococcaceae</taxon>
        <taxon>Staphylococcus</taxon>
    </lineage>
</organism>
<dbReference type="RefSeq" id="WP_103372163.1">
    <property type="nucleotide sequence ID" value="NZ_CBCRVO010000002.1"/>
</dbReference>
<accession>A0A2K4FAS2</accession>
<evidence type="ECO:0000256" key="1">
    <source>
        <dbReference type="SAM" id="Phobius"/>
    </source>
</evidence>
<dbReference type="EMBL" id="PPPX01000016">
    <property type="protein sequence ID" value="POA08376.1"/>
    <property type="molecule type" value="Genomic_DNA"/>
</dbReference>
<comment type="caution">
    <text evidence="2">The sequence shown here is derived from an EMBL/GenBank/DDBJ whole genome shotgun (WGS) entry which is preliminary data.</text>
</comment>
<dbReference type="OrthoDB" id="9874239at2"/>
<feature type="transmembrane region" description="Helical" evidence="1">
    <location>
        <begin position="57"/>
        <end position="79"/>
    </location>
</feature>
<protein>
    <submittedName>
        <fullName evidence="2">Uncharacterized protein</fullName>
    </submittedName>
</protein>
<gene>
    <name evidence="2" type="ORF">CD039_09840</name>
</gene>
<dbReference type="AlphaFoldDB" id="A0A2K4FAS2"/>
<keyword evidence="1" id="KW-0472">Membrane</keyword>
<feature type="transmembrane region" description="Helical" evidence="1">
    <location>
        <begin position="12"/>
        <end position="36"/>
    </location>
</feature>
<evidence type="ECO:0000313" key="2">
    <source>
        <dbReference type="EMBL" id="POA08376.1"/>
    </source>
</evidence>